<evidence type="ECO:0000313" key="3">
    <source>
        <dbReference type="Proteomes" id="UP001487740"/>
    </source>
</evidence>
<organism evidence="2 3">
    <name type="scientific">Scylla paramamosain</name>
    <name type="common">Mud crab</name>
    <dbReference type="NCBI Taxonomy" id="85552"/>
    <lineage>
        <taxon>Eukaryota</taxon>
        <taxon>Metazoa</taxon>
        <taxon>Ecdysozoa</taxon>
        <taxon>Arthropoda</taxon>
        <taxon>Crustacea</taxon>
        <taxon>Multicrustacea</taxon>
        <taxon>Malacostraca</taxon>
        <taxon>Eumalacostraca</taxon>
        <taxon>Eucarida</taxon>
        <taxon>Decapoda</taxon>
        <taxon>Pleocyemata</taxon>
        <taxon>Brachyura</taxon>
        <taxon>Eubrachyura</taxon>
        <taxon>Portunoidea</taxon>
        <taxon>Portunidae</taxon>
        <taxon>Portuninae</taxon>
        <taxon>Scylla</taxon>
    </lineage>
</organism>
<feature type="region of interest" description="Disordered" evidence="1">
    <location>
        <begin position="34"/>
        <end position="62"/>
    </location>
</feature>
<evidence type="ECO:0000256" key="1">
    <source>
        <dbReference type="SAM" id="MobiDB-lite"/>
    </source>
</evidence>
<sequence length="83" mass="9010">MPIMAARVDSSSPGPQSATRCCQDTRSIATWKSTEMRRSVGGGRQPTPSPFSPSLGQRKRGGNVKRYASLTTSVLAFHCARFH</sequence>
<protein>
    <submittedName>
        <fullName evidence="2">Uncharacterized protein</fullName>
    </submittedName>
</protein>
<reference evidence="2 3" key="1">
    <citation type="submission" date="2023-03" db="EMBL/GenBank/DDBJ databases">
        <title>High-quality genome of Scylla paramamosain provides insights in environmental adaptation.</title>
        <authorList>
            <person name="Zhang L."/>
        </authorList>
    </citation>
    <scope>NUCLEOTIDE SEQUENCE [LARGE SCALE GENOMIC DNA]</scope>
    <source>
        <strain evidence="2">LZ_2023a</strain>
        <tissue evidence="2">Muscle</tissue>
    </source>
</reference>
<comment type="caution">
    <text evidence="2">The sequence shown here is derived from an EMBL/GenBank/DDBJ whole genome shotgun (WGS) entry which is preliminary data.</text>
</comment>
<name>A0AAW0TEX9_SCYPA</name>
<dbReference type="EMBL" id="JARAKH010000031">
    <property type="protein sequence ID" value="KAK8385856.1"/>
    <property type="molecule type" value="Genomic_DNA"/>
</dbReference>
<dbReference type="AlphaFoldDB" id="A0AAW0TEX9"/>
<gene>
    <name evidence="2" type="ORF">O3P69_010554</name>
</gene>
<feature type="compositionally biased region" description="Polar residues" evidence="1">
    <location>
        <begin position="9"/>
        <end position="22"/>
    </location>
</feature>
<accession>A0AAW0TEX9</accession>
<keyword evidence="3" id="KW-1185">Reference proteome</keyword>
<feature type="region of interest" description="Disordered" evidence="1">
    <location>
        <begin position="1"/>
        <end position="22"/>
    </location>
</feature>
<proteinExistence type="predicted"/>
<dbReference type="Proteomes" id="UP001487740">
    <property type="component" value="Unassembled WGS sequence"/>
</dbReference>
<evidence type="ECO:0000313" key="2">
    <source>
        <dbReference type="EMBL" id="KAK8385856.1"/>
    </source>
</evidence>